<organism evidence="1 2">
    <name type="scientific">Chitinophaga niabensis</name>
    <dbReference type="NCBI Taxonomy" id="536979"/>
    <lineage>
        <taxon>Bacteria</taxon>
        <taxon>Pseudomonadati</taxon>
        <taxon>Bacteroidota</taxon>
        <taxon>Chitinophagia</taxon>
        <taxon>Chitinophagales</taxon>
        <taxon>Chitinophagaceae</taxon>
        <taxon>Chitinophaga</taxon>
    </lineage>
</organism>
<dbReference type="Proteomes" id="UP000185003">
    <property type="component" value="Unassembled WGS sequence"/>
</dbReference>
<dbReference type="AlphaFoldDB" id="A0A1N6EAV8"/>
<gene>
    <name evidence="1" type="ORF">SAMN04488055_1431</name>
</gene>
<protein>
    <submittedName>
        <fullName evidence="1">Uncharacterized protein</fullName>
    </submittedName>
</protein>
<proteinExistence type="predicted"/>
<dbReference type="STRING" id="536979.SAMN04488055_1431"/>
<reference evidence="1 2" key="1">
    <citation type="submission" date="2016-11" db="EMBL/GenBank/DDBJ databases">
        <authorList>
            <person name="Jaros S."/>
            <person name="Januszkiewicz K."/>
            <person name="Wedrychowicz H."/>
        </authorList>
    </citation>
    <scope>NUCLEOTIDE SEQUENCE [LARGE SCALE GENOMIC DNA]</scope>
    <source>
        <strain evidence="1 2">DSM 24787</strain>
    </source>
</reference>
<accession>A0A1N6EAV8</accession>
<dbReference type="RefSeq" id="WP_074238574.1">
    <property type="nucleotide sequence ID" value="NZ_FSRA01000001.1"/>
</dbReference>
<dbReference type="OrthoDB" id="667398at2"/>
<sequence length="165" mass="19162">MEYSNIRALLEKYWACETTEEDEAALRIFYATHEDALPADLQEAAPLFQYFHTSAAELPEIEISGPWEEREARIIRPFWQSWMKYAAILLVALGVGHSVYNFEQKNRPEETEMVFRDTFDDPKVAYEETQKALAIISKNLNKGKTQMEKLSYFNNATDLIRGNNN</sequence>
<dbReference type="EMBL" id="FSRA01000001">
    <property type="protein sequence ID" value="SIN80047.1"/>
    <property type="molecule type" value="Genomic_DNA"/>
</dbReference>
<evidence type="ECO:0000313" key="2">
    <source>
        <dbReference type="Proteomes" id="UP000185003"/>
    </source>
</evidence>
<evidence type="ECO:0000313" key="1">
    <source>
        <dbReference type="EMBL" id="SIN80047.1"/>
    </source>
</evidence>
<keyword evidence="2" id="KW-1185">Reference proteome</keyword>
<name>A0A1N6EAV8_9BACT</name>